<dbReference type="CDD" id="cd03522">
    <property type="entry name" value="MoeA_like"/>
    <property type="match status" value="1"/>
</dbReference>
<dbReference type="Pfam" id="PF23475">
    <property type="entry name" value="zf-Tbcl_FmdE"/>
    <property type="match status" value="1"/>
</dbReference>
<dbReference type="InterPro" id="IPR001453">
    <property type="entry name" value="MoaB/Mog_dom"/>
</dbReference>
<name>A0A8J6TJS8_9BACT</name>
<dbReference type="InterPro" id="IPR003814">
    <property type="entry name" value="FmdEsu_dom"/>
</dbReference>
<organism evidence="2 3">
    <name type="scientific">Candidatus Desulfatibia profunda</name>
    <dbReference type="NCBI Taxonomy" id="2841695"/>
    <lineage>
        <taxon>Bacteria</taxon>
        <taxon>Pseudomonadati</taxon>
        <taxon>Thermodesulfobacteriota</taxon>
        <taxon>Desulfobacteria</taxon>
        <taxon>Desulfobacterales</taxon>
        <taxon>Desulfobacterales incertae sedis</taxon>
        <taxon>Candidatus Desulfatibia</taxon>
    </lineage>
</organism>
<evidence type="ECO:0000259" key="1">
    <source>
        <dbReference type="SMART" id="SM00852"/>
    </source>
</evidence>
<evidence type="ECO:0000313" key="3">
    <source>
        <dbReference type="Proteomes" id="UP000603434"/>
    </source>
</evidence>
<dbReference type="SUPFAM" id="SSF143555">
    <property type="entry name" value="FwdE-like"/>
    <property type="match status" value="1"/>
</dbReference>
<dbReference type="Gene3D" id="3.30.60.80">
    <property type="match status" value="1"/>
</dbReference>
<accession>A0A8J6TJS8</accession>
<comment type="caution">
    <text evidence="2">The sequence shown here is derived from an EMBL/GenBank/DDBJ whole genome shotgun (WGS) entry which is preliminary data.</text>
</comment>
<dbReference type="SMART" id="SM00852">
    <property type="entry name" value="MoCF_biosynth"/>
    <property type="match status" value="1"/>
</dbReference>
<evidence type="ECO:0000313" key="2">
    <source>
        <dbReference type="EMBL" id="MBC8362722.1"/>
    </source>
</evidence>
<feature type="domain" description="MoaB/Mog" evidence="1">
    <location>
        <begin position="379"/>
        <end position="511"/>
    </location>
</feature>
<sequence>MNIGPYTFEEFLDLVASFHGNAAPGVVIGGIMVEAARDRLPERILFDALAETRACLPDAVQLLTPCTIGNGWLKVIDLGRFALSLYDKYTGDGVRVFLDPARVKDWPEINNWYLKLKPKREQDKDLLLDQIKAAGRNLLGLHAVKLRPQFLDKRRRGKVALCPLCREGYPAQDGGICKACQGEAPFLDPEELGAAAETCVPSLHAVSLDQAPGRKVLHDITQIIPGESKGAAFKKGQIITVGDLCRLQQMGRQHLYLEQDNKPGPDWIHEDEAAAAFAEAMAGEGVVFVMPPHEGKLNLSAVNDGLFTVEKSRLRAFNLVPGVMCASRHGNTLVMQGRVVAGTRAIPLFLPKSDFHKAMAVLADDPLFRVLPVKPARVGILVTGNEIFLGLVEDRFIPIIRNKVEKFGCEVVKSLIVPDDRQAISEGVKELLAAGAELLVTTAGLSVDPDDLTRLGLIDAGATDILYGAPILPGAMTLLGRIESARIIGVPACALYFKRTSFDLLLPRLLAGLPINRRDLADLAHGAICLECQTCFFPKCPFGR</sequence>
<dbReference type="InterPro" id="IPR057035">
    <property type="entry name" value="Znf-Tbcl_FmdE"/>
</dbReference>
<dbReference type="Proteomes" id="UP000603434">
    <property type="component" value="Unassembled WGS sequence"/>
</dbReference>
<dbReference type="Pfam" id="PF00994">
    <property type="entry name" value="MoCF_biosynth"/>
    <property type="match status" value="1"/>
</dbReference>
<dbReference type="SUPFAM" id="SSF53218">
    <property type="entry name" value="Molybdenum cofactor biosynthesis proteins"/>
    <property type="match status" value="1"/>
</dbReference>
<dbReference type="Pfam" id="PF02663">
    <property type="entry name" value="FmdE"/>
    <property type="match status" value="1"/>
</dbReference>
<dbReference type="AlphaFoldDB" id="A0A8J6TJS8"/>
<proteinExistence type="predicted"/>
<reference evidence="2 3" key="1">
    <citation type="submission" date="2020-08" db="EMBL/GenBank/DDBJ databases">
        <title>Bridging the membrane lipid divide: bacteria of the FCB group superphylum have the potential to synthesize archaeal ether lipids.</title>
        <authorList>
            <person name="Villanueva L."/>
            <person name="Von Meijenfeldt F.A.B."/>
            <person name="Westbye A.B."/>
            <person name="Yadav S."/>
            <person name="Hopmans E.C."/>
            <person name="Dutilh B.E."/>
            <person name="Sinninghe Damste J.S."/>
        </authorList>
    </citation>
    <scope>NUCLEOTIDE SEQUENCE [LARGE SCALE GENOMIC DNA]</scope>
    <source>
        <strain evidence="2">NIOZ-UU30</strain>
    </source>
</reference>
<dbReference type="InterPro" id="IPR053194">
    <property type="entry name" value="tRNA_methyltr_O"/>
</dbReference>
<dbReference type="InterPro" id="IPR036425">
    <property type="entry name" value="MoaB/Mog-like_dom_sf"/>
</dbReference>
<protein>
    <submittedName>
        <fullName evidence="2">Trehalose-binding protein</fullName>
    </submittedName>
</protein>
<dbReference type="PANTHER" id="PTHR39418">
    <property type="entry name" value="DEHYDROGENASE-RELATED"/>
    <property type="match status" value="1"/>
</dbReference>
<dbReference type="Gene3D" id="3.30.1330.130">
    <property type="match status" value="1"/>
</dbReference>
<dbReference type="UniPathway" id="UPA00344"/>
<dbReference type="EMBL" id="JACNJH010000213">
    <property type="protein sequence ID" value="MBC8362722.1"/>
    <property type="molecule type" value="Genomic_DNA"/>
</dbReference>
<gene>
    <name evidence="2" type="ORF">H8E23_15160</name>
</gene>
<dbReference type="Gene3D" id="3.40.980.10">
    <property type="entry name" value="MoaB/Mog-like domain"/>
    <property type="match status" value="1"/>
</dbReference>
<dbReference type="PANTHER" id="PTHR39418:SF1">
    <property type="entry name" value="DEHYDROGENASE"/>
    <property type="match status" value="1"/>
</dbReference>